<dbReference type="Proteomes" id="UP001620339">
    <property type="component" value="Unassembled WGS sequence"/>
</dbReference>
<dbReference type="RefSeq" id="WP_404612695.1">
    <property type="nucleotide sequence ID" value="NZ_JADIKK010000008.1"/>
</dbReference>
<evidence type="ECO:0000259" key="2">
    <source>
        <dbReference type="Pfam" id="PF02517"/>
    </source>
</evidence>
<feature type="transmembrane region" description="Helical" evidence="1">
    <location>
        <begin position="107"/>
        <end position="130"/>
    </location>
</feature>
<comment type="caution">
    <text evidence="3">The sequence shown here is derived from an EMBL/GenBank/DDBJ whole genome shotgun (WGS) entry which is preliminary data.</text>
</comment>
<keyword evidence="1" id="KW-0812">Transmembrane</keyword>
<evidence type="ECO:0000256" key="1">
    <source>
        <dbReference type="SAM" id="Phobius"/>
    </source>
</evidence>
<sequence length="265" mass="28099">MDAPRFSPSPMPPASTRLPEIGHALGMIVLYFALQVAIGMLVVLLLGMAIGLAHHHAAISDVHAAMADADVKSSLVMTVLLADAAATLWLARRFWPPLWSRAQPPGFGFTMPTAAWCAVAVVVGLAMPWVGGKLTELIAHGHAVPQDVKQLGGDTSLGFGIALTLVVASAGPLVEELLFRGVLLSALLRRLRTAWAVLVSAVLFALVHLPDLHWLWYALPNLALLGVALAWLRLRSGSLWPAVIAHGCNNLLAMAALFASLHQPG</sequence>
<dbReference type="GO" id="GO:0008237">
    <property type="term" value="F:metallopeptidase activity"/>
    <property type="evidence" value="ECO:0007669"/>
    <property type="project" value="UniProtKB-KW"/>
</dbReference>
<keyword evidence="3" id="KW-0482">Metalloprotease</keyword>
<reference evidence="3 4" key="1">
    <citation type="submission" date="2020-10" db="EMBL/GenBank/DDBJ databases">
        <title>Phylogeny of dyella-like bacteria.</title>
        <authorList>
            <person name="Fu J."/>
        </authorList>
    </citation>
    <scope>NUCLEOTIDE SEQUENCE [LARGE SCALE GENOMIC DNA]</scope>
    <source>
        <strain evidence="3 4">KACC 19113</strain>
    </source>
</reference>
<keyword evidence="3" id="KW-0645">Protease</keyword>
<dbReference type="Pfam" id="PF02517">
    <property type="entry name" value="Rce1-like"/>
    <property type="match status" value="1"/>
</dbReference>
<keyword evidence="3" id="KW-0378">Hydrolase</keyword>
<evidence type="ECO:0000313" key="4">
    <source>
        <dbReference type="Proteomes" id="UP001620339"/>
    </source>
</evidence>
<feature type="transmembrane region" description="Helical" evidence="1">
    <location>
        <begin position="157"/>
        <end position="179"/>
    </location>
</feature>
<dbReference type="EMBL" id="JADIKK010000008">
    <property type="protein sequence ID" value="MFK2876783.1"/>
    <property type="molecule type" value="Genomic_DNA"/>
</dbReference>
<dbReference type="PANTHER" id="PTHR36435:SF1">
    <property type="entry name" value="CAAX AMINO TERMINAL PROTEASE FAMILY PROTEIN"/>
    <property type="match status" value="1"/>
</dbReference>
<dbReference type="InterPro" id="IPR003675">
    <property type="entry name" value="Rce1/LyrA-like_dom"/>
</dbReference>
<protein>
    <submittedName>
        <fullName evidence="3">CPBP family intramembrane metalloprotease</fullName>
    </submittedName>
</protein>
<keyword evidence="4" id="KW-1185">Reference proteome</keyword>
<dbReference type="InterPro" id="IPR052710">
    <property type="entry name" value="CAAX_protease"/>
</dbReference>
<gene>
    <name evidence="3" type="ORF">ISP25_06865</name>
</gene>
<accession>A0ABW8J4R0</accession>
<feature type="domain" description="CAAX prenyl protease 2/Lysostaphin resistance protein A-like" evidence="2">
    <location>
        <begin position="161"/>
        <end position="252"/>
    </location>
</feature>
<evidence type="ECO:0000313" key="3">
    <source>
        <dbReference type="EMBL" id="MFK2876783.1"/>
    </source>
</evidence>
<feature type="transmembrane region" description="Helical" evidence="1">
    <location>
        <begin position="239"/>
        <end position="261"/>
    </location>
</feature>
<organism evidence="3 4">
    <name type="scientific">Rhodanobacter hydrolyticus</name>
    <dbReference type="NCBI Taxonomy" id="2250595"/>
    <lineage>
        <taxon>Bacteria</taxon>
        <taxon>Pseudomonadati</taxon>
        <taxon>Pseudomonadota</taxon>
        <taxon>Gammaproteobacteria</taxon>
        <taxon>Lysobacterales</taxon>
        <taxon>Rhodanobacteraceae</taxon>
        <taxon>Rhodanobacter</taxon>
    </lineage>
</organism>
<proteinExistence type="predicted"/>
<dbReference type="PANTHER" id="PTHR36435">
    <property type="entry name" value="SLR1288 PROTEIN"/>
    <property type="match status" value="1"/>
</dbReference>
<feature type="transmembrane region" description="Helical" evidence="1">
    <location>
        <begin position="214"/>
        <end position="232"/>
    </location>
</feature>
<feature type="transmembrane region" description="Helical" evidence="1">
    <location>
        <begin position="74"/>
        <end position="95"/>
    </location>
</feature>
<name>A0ABW8J4R0_9GAMM</name>
<keyword evidence="1" id="KW-1133">Transmembrane helix</keyword>
<feature type="transmembrane region" description="Helical" evidence="1">
    <location>
        <begin position="21"/>
        <end position="54"/>
    </location>
</feature>
<feature type="transmembrane region" description="Helical" evidence="1">
    <location>
        <begin position="191"/>
        <end position="208"/>
    </location>
</feature>
<keyword evidence="1" id="KW-0472">Membrane</keyword>